<organism evidence="2 3">
    <name type="scientific">Actinoalloteichus hoggarensis</name>
    <dbReference type="NCBI Taxonomy" id="1470176"/>
    <lineage>
        <taxon>Bacteria</taxon>
        <taxon>Bacillati</taxon>
        <taxon>Actinomycetota</taxon>
        <taxon>Actinomycetes</taxon>
        <taxon>Pseudonocardiales</taxon>
        <taxon>Pseudonocardiaceae</taxon>
        <taxon>Actinoalloteichus</taxon>
    </lineage>
</organism>
<feature type="domain" description="Putative restriction endonuclease" evidence="1">
    <location>
        <begin position="19"/>
        <end position="178"/>
    </location>
</feature>
<protein>
    <recommendedName>
        <fullName evidence="1">Putative restriction endonuclease domain-containing protein</fullName>
    </recommendedName>
</protein>
<dbReference type="AlphaFoldDB" id="A0A221WA29"/>
<keyword evidence="3" id="KW-1185">Reference proteome</keyword>
<dbReference type="Pfam" id="PF05685">
    <property type="entry name" value="Uma2"/>
    <property type="match status" value="1"/>
</dbReference>
<dbReference type="InterPro" id="IPR011335">
    <property type="entry name" value="Restrct_endonuc-II-like"/>
</dbReference>
<gene>
    <name evidence="2" type="ORF">AHOG_26235</name>
</gene>
<dbReference type="SUPFAM" id="SSF52980">
    <property type="entry name" value="Restriction endonuclease-like"/>
    <property type="match status" value="1"/>
</dbReference>
<reference evidence="2 3" key="1">
    <citation type="submission" date="2017-07" db="EMBL/GenBank/DDBJ databases">
        <title>Complete genome sequence of Actinoalloteichus hoggarensis DSM 45943, type strain of Actinoalloteichus hoggarensis.</title>
        <authorList>
            <person name="Ruckert C."/>
            <person name="Nouioui I."/>
            <person name="Willmese J."/>
            <person name="van Wezel G."/>
            <person name="Klenk H.-P."/>
            <person name="Kalinowski J."/>
            <person name="Zotchev S.B."/>
        </authorList>
    </citation>
    <scope>NUCLEOTIDE SEQUENCE [LARGE SCALE GENOMIC DNA]</scope>
    <source>
        <strain evidence="2 3">DSM 45943</strain>
    </source>
</reference>
<dbReference type="InterPro" id="IPR012296">
    <property type="entry name" value="Nuclease_put_TT1808"/>
</dbReference>
<evidence type="ECO:0000313" key="2">
    <source>
        <dbReference type="EMBL" id="ASO22852.1"/>
    </source>
</evidence>
<dbReference type="PANTHER" id="PTHR34107:SF2">
    <property type="entry name" value="SLL0888 PROTEIN"/>
    <property type="match status" value="1"/>
</dbReference>
<accession>A0A221WA29</accession>
<evidence type="ECO:0000313" key="3">
    <source>
        <dbReference type="Proteomes" id="UP000204221"/>
    </source>
</evidence>
<proteinExistence type="predicted"/>
<dbReference type="PANTHER" id="PTHR34107">
    <property type="entry name" value="SLL0198 PROTEIN-RELATED"/>
    <property type="match status" value="1"/>
</dbReference>
<dbReference type="RefSeq" id="WP_211290498.1">
    <property type="nucleotide sequence ID" value="NZ_CP022521.1"/>
</dbReference>
<dbReference type="InterPro" id="IPR008538">
    <property type="entry name" value="Uma2"/>
</dbReference>
<dbReference type="Gene3D" id="3.90.1570.10">
    <property type="entry name" value="tt1808, chain A"/>
    <property type="match status" value="1"/>
</dbReference>
<dbReference type="Proteomes" id="UP000204221">
    <property type="component" value="Chromosome"/>
</dbReference>
<evidence type="ECO:0000259" key="1">
    <source>
        <dbReference type="Pfam" id="PF05685"/>
    </source>
</evidence>
<name>A0A221WA29_9PSEU</name>
<dbReference type="EMBL" id="CP022521">
    <property type="protein sequence ID" value="ASO22852.1"/>
    <property type="molecule type" value="Genomic_DNA"/>
</dbReference>
<sequence length="199" mass="22474">MVAMGYGHVESRHRPLTVDDLRTMPDAGGRYELVDGRLDMSPAPVAIHTLIESRLTIHLGGLAPEEQIVFSCPGITLNADRTHHRIPDVAIIRADEFEQPYLTRPPLLVVEVVSPESVFRDHHTKRVEYARFGVESYWIVSPDPEKPGIVELRLEDGGYREVAQVFGTDVFETEVPFPIRLVPHWLVAMGPWRKHIAGE</sequence>
<dbReference type="KEGG" id="ahg:AHOG_26235"/>
<dbReference type="CDD" id="cd06260">
    <property type="entry name" value="DUF820-like"/>
    <property type="match status" value="1"/>
</dbReference>